<evidence type="ECO:0000313" key="2">
    <source>
        <dbReference type="EMBL" id="KNE99174.1"/>
    </source>
</evidence>
<keyword evidence="3" id="KW-1185">Reference proteome</keyword>
<dbReference type="OrthoDB" id="10438574at2759"/>
<dbReference type="Proteomes" id="UP000054564">
    <property type="component" value="Unassembled WGS sequence"/>
</dbReference>
<evidence type="ECO:0000313" key="3">
    <source>
        <dbReference type="Proteomes" id="UP000054564"/>
    </source>
</evidence>
<protein>
    <submittedName>
        <fullName evidence="2">Uncharacterized protein</fullName>
    </submittedName>
</protein>
<proteinExistence type="predicted"/>
<feature type="region of interest" description="Disordered" evidence="1">
    <location>
        <begin position="260"/>
        <end position="307"/>
    </location>
</feature>
<comment type="caution">
    <text evidence="2">The sequence shown here is derived from an EMBL/GenBank/DDBJ whole genome shotgun (WGS) entry which is preliminary data.</text>
</comment>
<dbReference type="EMBL" id="AJIL01000048">
    <property type="protein sequence ID" value="KNE99174.1"/>
    <property type="molecule type" value="Genomic_DNA"/>
</dbReference>
<dbReference type="AlphaFoldDB" id="A0A0L0VJJ7"/>
<organism evidence="2 3">
    <name type="scientific">Puccinia striiformis f. sp. tritici PST-78</name>
    <dbReference type="NCBI Taxonomy" id="1165861"/>
    <lineage>
        <taxon>Eukaryota</taxon>
        <taxon>Fungi</taxon>
        <taxon>Dikarya</taxon>
        <taxon>Basidiomycota</taxon>
        <taxon>Pucciniomycotina</taxon>
        <taxon>Pucciniomycetes</taxon>
        <taxon>Pucciniales</taxon>
        <taxon>Pucciniaceae</taxon>
        <taxon>Puccinia</taxon>
    </lineage>
</organism>
<feature type="region of interest" description="Disordered" evidence="1">
    <location>
        <begin position="1"/>
        <end position="29"/>
    </location>
</feature>
<sequence length="307" mass="33904">MTTHLANDPVDADNAVTNGPEERERKNLASPLEMALNATQNGKEGELDQFFSVLAVFNTKPTPSNLVQEVTQSIPSSTGTSLQVGATGCFRITSTTKKSTEKPEEMLLGESSFNDAARPSSIDIGFTPFYEKNLGELRGPLPLTIFNKPDELAQTYAKWSINHQGFHRALIKVCNYTKFAGWLVAHKKHCNRLITTDSFMVGLQYDTQIQLNAFIWWVKMDDGSQSIANISVFREDVAQVAYSKARKFDELAFTNNPYAKGGSRAGWDPATGAPKERHDSTPTKSNSPQPTNQPQPPQGPAAECWNF</sequence>
<reference evidence="3" key="1">
    <citation type="submission" date="2014-03" db="EMBL/GenBank/DDBJ databases">
        <title>The Genome Sequence of Puccinia striiformis f. sp. tritici PST-78.</title>
        <authorList>
            <consortium name="The Broad Institute Genome Sequencing Platform"/>
            <person name="Cuomo C."/>
            <person name="Hulbert S."/>
            <person name="Chen X."/>
            <person name="Walker B."/>
            <person name="Young S.K."/>
            <person name="Zeng Q."/>
            <person name="Gargeya S."/>
            <person name="Fitzgerald M."/>
            <person name="Haas B."/>
            <person name="Abouelleil A."/>
            <person name="Alvarado L."/>
            <person name="Arachchi H.M."/>
            <person name="Berlin A.M."/>
            <person name="Chapman S.B."/>
            <person name="Goldberg J."/>
            <person name="Griggs A."/>
            <person name="Gujja S."/>
            <person name="Hansen M."/>
            <person name="Howarth C."/>
            <person name="Imamovic A."/>
            <person name="Larimer J."/>
            <person name="McCowan C."/>
            <person name="Montmayeur A."/>
            <person name="Murphy C."/>
            <person name="Neiman D."/>
            <person name="Pearson M."/>
            <person name="Priest M."/>
            <person name="Roberts A."/>
            <person name="Saif S."/>
            <person name="Shea T."/>
            <person name="Sisk P."/>
            <person name="Sykes S."/>
            <person name="Wortman J."/>
            <person name="Nusbaum C."/>
            <person name="Birren B."/>
        </authorList>
    </citation>
    <scope>NUCLEOTIDE SEQUENCE [LARGE SCALE GENOMIC DNA]</scope>
    <source>
        <strain evidence="3">race PST-78</strain>
    </source>
</reference>
<name>A0A0L0VJJ7_9BASI</name>
<gene>
    <name evidence="2" type="ORF">PSTG_07485</name>
</gene>
<evidence type="ECO:0000256" key="1">
    <source>
        <dbReference type="SAM" id="MobiDB-lite"/>
    </source>
</evidence>
<accession>A0A0L0VJJ7</accession>